<dbReference type="OrthoDB" id="135231at2"/>
<dbReference type="PANTHER" id="PTHR43798:SF33">
    <property type="entry name" value="HYDROLASE, PUTATIVE (AFU_ORTHOLOGUE AFUA_2G14860)-RELATED"/>
    <property type="match status" value="1"/>
</dbReference>
<evidence type="ECO:0000313" key="2">
    <source>
        <dbReference type="EMBL" id="OZI58279.1"/>
    </source>
</evidence>
<keyword evidence="2" id="KW-0378">Hydrolase</keyword>
<sequence>MNTAATLKVLDTPETQTAWANLNVQGRTIRLEYRWLSPKRQDAPLLIFLHEGLGSVAMWKDWPQRVCDAAACRGLVFSRYGYGQSTPRPPAEKWPVTFMHDQAREVLPALLKALHIDADRDRPILFGHSDGGSIALLYAAMHPHAIAGLVVAAPHVFVEDVTIAHIEQARQAYLHTDLPTKLARYHADADSAFWGWNDIWLNPAFRAWNIQEYLPRIECPLLAIQGQDDEYGTMAQIHSIREAAAQTQLLKIPDCRHSPHIDQPDVVIRAVADFIGGLNKHG</sequence>
<organism evidence="2 3">
    <name type="scientific">Bordetella genomosp. 4</name>
    <dbReference type="NCBI Taxonomy" id="463044"/>
    <lineage>
        <taxon>Bacteria</taxon>
        <taxon>Pseudomonadati</taxon>
        <taxon>Pseudomonadota</taxon>
        <taxon>Betaproteobacteria</taxon>
        <taxon>Burkholderiales</taxon>
        <taxon>Alcaligenaceae</taxon>
        <taxon>Bordetella</taxon>
    </lineage>
</organism>
<dbReference type="GO" id="GO:0016020">
    <property type="term" value="C:membrane"/>
    <property type="evidence" value="ECO:0007669"/>
    <property type="project" value="TreeGrafter"/>
</dbReference>
<dbReference type="Proteomes" id="UP000216885">
    <property type="component" value="Unassembled WGS sequence"/>
</dbReference>
<reference evidence="2 3" key="1">
    <citation type="submission" date="2017-05" db="EMBL/GenBank/DDBJ databases">
        <title>Complete and WGS of Bordetella genogroups.</title>
        <authorList>
            <person name="Spilker T."/>
            <person name="LiPuma J."/>
        </authorList>
    </citation>
    <scope>NUCLEOTIDE SEQUENCE [LARGE SCALE GENOMIC DNA]</scope>
    <source>
        <strain evidence="2 3">AU9919</strain>
    </source>
</reference>
<keyword evidence="3" id="KW-1185">Reference proteome</keyword>
<dbReference type="GO" id="GO:0016787">
    <property type="term" value="F:hydrolase activity"/>
    <property type="evidence" value="ECO:0007669"/>
    <property type="project" value="UniProtKB-KW"/>
</dbReference>
<dbReference type="SUPFAM" id="SSF53474">
    <property type="entry name" value="alpha/beta-Hydrolases"/>
    <property type="match status" value="1"/>
</dbReference>
<accession>A0A261U8P4</accession>
<dbReference type="InterPro" id="IPR000073">
    <property type="entry name" value="AB_hydrolase_1"/>
</dbReference>
<feature type="domain" description="AB hydrolase-1" evidence="1">
    <location>
        <begin position="46"/>
        <end position="270"/>
    </location>
</feature>
<proteinExistence type="predicted"/>
<comment type="caution">
    <text evidence="2">The sequence shown here is derived from an EMBL/GenBank/DDBJ whole genome shotgun (WGS) entry which is preliminary data.</text>
</comment>
<evidence type="ECO:0000313" key="3">
    <source>
        <dbReference type="Proteomes" id="UP000216885"/>
    </source>
</evidence>
<dbReference type="Gene3D" id="3.40.50.1820">
    <property type="entry name" value="alpha/beta hydrolase"/>
    <property type="match status" value="1"/>
</dbReference>
<dbReference type="InterPro" id="IPR029058">
    <property type="entry name" value="AB_hydrolase_fold"/>
</dbReference>
<dbReference type="RefSeq" id="WP_094821498.1">
    <property type="nucleotide sequence ID" value="NZ_NEVO01000008.1"/>
</dbReference>
<dbReference type="EMBL" id="NEVQ01000009">
    <property type="protein sequence ID" value="OZI58279.1"/>
    <property type="molecule type" value="Genomic_DNA"/>
</dbReference>
<dbReference type="PANTHER" id="PTHR43798">
    <property type="entry name" value="MONOACYLGLYCEROL LIPASE"/>
    <property type="match status" value="1"/>
</dbReference>
<dbReference type="AlphaFoldDB" id="A0A261U8P4"/>
<name>A0A261U8P4_9BORD</name>
<evidence type="ECO:0000259" key="1">
    <source>
        <dbReference type="Pfam" id="PF12697"/>
    </source>
</evidence>
<gene>
    <name evidence="2" type="ORF">CAL20_06945</name>
</gene>
<dbReference type="InterPro" id="IPR050266">
    <property type="entry name" value="AB_hydrolase_sf"/>
</dbReference>
<dbReference type="Pfam" id="PF12697">
    <property type="entry name" value="Abhydrolase_6"/>
    <property type="match status" value="1"/>
</dbReference>
<protein>
    <submittedName>
        <fullName evidence="2">Alpha/beta hydrolase</fullName>
    </submittedName>
</protein>